<dbReference type="InterPro" id="IPR027843">
    <property type="entry name" value="DUF4440"/>
</dbReference>
<keyword evidence="1" id="KW-0732">Signal</keyword>
<accession>A0A7W3TKQ6</accession>
<dbReference type="AlphaFoldDB" id="A0A7W3TKQ6"/>
<protein>
    <submittedName>
        <fullName evidence="3">DUF4440 domain-containing protein</fullName>
    </submittedName>
</protein>
<evidence type="ECO:0000256" key="1">
    <source>
        <dbReference type="SAM" id="SignalP"/>
    </source>
</evidence>
<comment type="caution">
    <text evidence="3">The sequence shown here is derived from an EMBL/GenBank/DDBJ whole genome shotgun (WGS) entry which is preliminary data.</text>
</comment>
<evidence type="ECO:0000313" key="3">
    <source>
        <dbReference type="EMBL" id="MBB1059734.1"/>
    </source>
</evidence>
<sequence length="193" mass="20464">MRAFLTPGLRHRLVPGALAIALLAATTAPAQGGSPPLPSSLPVHGDAECEVWARELGFAASVAAHDVEAFAAHVDPDAAFGSGQVRPLRGREAIVQAWAGLIAGREVRLAWYPTRVTIAAVPDIAWSSGPALYEAVDPVASPRHRIGAFNSVWRRGSDGTWRVIFDDGLQPRPATEAEVAAFHLGRREACPRG</sequence>
<organism evidence="3 4">
    <name type="scientific">Marilutibacter spongiae</name>
    <dbReference type="NCBI Taxonomy" id="2025720"/>
    <lineage>
        <taxon>Bacteria</taxon>
        <taxon>Pseudomonadati</taxon>
        <taxon>Pseudomonadota</taxon>
        <taxon>Gammaproteobacteria</taxon>
        <taxon>Lysobacterales</taxon>
        <taxon>Lysobacteraceae</taxon>
        <taxon>Marilutibacter</taxon>
    </lineage>
</organism>
<dbReference type="Gene3D" id="3.10.450.50">
    <property type="match status" value="1"/>
</dbReference>
<dbReference type="InterPro" id="IPR032710">
    <property type="entry name" value="NTF2-like_dom_sf"/>
</dbReference>
<dbReference type="EMBL" id="JACHTF010000003">
    <property type="protein sequence ID" value="MBB1059734.1"/>
    <property type="molecule type" value="Genomic_DNA"/>
</dbReference>
<reference evidence="3 4" key="1">
    <citation type="submission" date="2020-08" db="EMBL/GenBank/DDBJ databases">
        <authorList>
            <person name="Xu S."/>
            <person name="Li A."/>
        </authorList>
    </citation>
    <scope>NUCLEOTIDE SEQUENCE [LARGE SCALE GENOMIC DNA]</scope>
    <source>
        <strain evidence="3 4">119BY6-57</strain>
    </source>
</reference>
<keyword evidence="4" id="KW-1185">Reference proteome</keyword>
<dbReference type="SUPFAM" id="SSF54427">
    <property type="entry name" value="NTF2-like"/>
    <property type="match status" value="1"/>
</dbReference>
<evidence type="ECO:0000313" key="4">
    <source>
        <dbReference type="Proteomes" id="UP000523196"/>
    </source>
</evidence>
<feature type="signal peptide" evidence="1">
    <location>
        <begin position="1"/>
        <end position="30"/>
    </location>
</feature>
<gene>
    <name evidence="3" type="ORF">H4F98_04025</name>
</gene>
<feature type="chain" id="PRO_5031317385" evidence="1">
    <location>
        <begin position="31"/>
        <end position="193"/>
    </location>
</feature>
<evidence type="ECO:0000259" key="2">
    <source>
        <dbReference type="Pfam" id="PF14534"/>
    </source>
</evidence>
<dbReference type="Proteomes" id="UP000523196">
    <property type="component" value="Unassembled WGS sequence"/>
</dbReference>
<dbReference type="RefSeq" id="WP_182685347.1">
    <property type="nucleotide sequence ID" value="NZ_JACHTF010000003.1"/>
</dbReference>
<dbReference type="Pfam" id="PF14534">
    <property type="entry name" value="DUF4440"/>
    <property type="match status" value="1"/>
</dbReference>
<name>A0A7W3TKQ6_9GAMM</name>
<feature type="domain" description="DUF4440" evidence="2">
    <location>
        <begin position="53"/>
        <end position="163"/>
    </location>
</feature>
<proteinExistence type="predicted"/>